<evidence type="ECO:0000313" key="1">
    <source>
        <dbReference type="EMBL" id="MBC6609883.1"/>
    </source>
</evidence>
<dbReference type="Proteomes" id="UP000622017">
    <property type="component" value="Unassembled WGS sequence"/>
</dbReference>
<comment type="caution">
    <text evidence="1">The sequence shown here is derived from an EMBL/GenBank/DDBJ whole genome shotgun (WGS) entry which is preliminary data.</text>
</comment>
<organism evidence="1 2">
    <name type="scientific">Hymenobacter citatus</name>
    <dbReference type="NCBI Taxonomy" id="2763506"/>
    <lineage>
        <taxon>Bacteria</taxon>
        <taxon>Pseudomonadati</taxon>
        <taxon>Bacteroidota</taxon>
        <taxon>Cytophagia</taxon>
        <taxon>Cytophagales</taxon>
        <taxon>Hymenobacteraceae</taxon>
        <taxon>Hymenobacter</taxon>
    </lineage>
</organism>
<dbReference type="RefSeq" id="WP_187318190.1">
    <property type="nucleotide sequence ID" value="NZ_JACSCY010000002.1"/>
</dbReference>
<evidence type="ECO:0008006" key="3">
    <source>
        <dbReference type="Google" id="ProtNLM"/>
    </source>
</evidence>
<keyword evidence="2" id="KW-1185">Reference proteome</keyword>
<reference evidence="1 2" key="1">
    <citation type="submission" date="2020-08" db="EMBL/GenBank/DDBJ databases">
        <title>Hymenobacter sp.</title>
        <authorList>
            <person name="Kim M.K."/>
        </authorList>
    </citation>
    <scope>NUCLEOTIDE SEQUENCE [LARGE SCALE GENOMIC DNA]</scope>
    <source>
        <strain evidence="1 2">BT507</strain>
    </source>
</reference>
<name>A0ABR7MH40_9BACT</name>
<dbReference type="SUPFAM" id="SSF53756">
    <property type="entry name" value="UDP-Glycosyltransferase/glycogen phosphorylase"/>
    <property type="match status" value="1"/>
</dbReference>
<dbReference type="Gene3D" id="3.40.50.1000">
    <property type="entry name" value="HAD superfamily/HAD-like"/>
    <property type="match status" value="1"/>
</dbReference>
<dbReference type="EMBL" id="JACSCY010000002">
    <property type="protein sequence ID" value="MBC6609883.1"/>
    <property type="molecule type" value="Genomic_DNA"/>
</dbReference>
<dbReference type="InterPro" id="IPR023214">
    <property type="entry name" value="HAD_sf"/>
</dbReference>
<accession>A0ABR7MH40</accession>
<sequence length="135" mass="14593">MSRTIIISNRLPTKIQRTATGLTFQPSEGGLATGLGSIYRAEGNVWVGWPGLSVDEPAEQDHVREQLRADSMALGDDRTDEDTFAALPPEAYTLKVGPTPRSLTRYAVANVATVRQLLGSLLQPEAVDMQTAVKV</sequence>
<evidence type="ECO:0000313" key="2">
    <source>
        <dbReference type="Proteomes" id="UP000622017"/>
    </source>
</evidence>
<protein>
    <recommendedName>
        <fullName evidence="3">Bifunctional alpha,alpha-trehalose-phosphate synthase (UDP-forming)/trehalose-phosphatase</fullName>
    </recommendedName>
</protein>
<proteinExistence type="predicted"/>
<gene>
    <name evidence="1" type="ORF">H8B15_03050</name>
</gene>